<evidence type="ECO:0000313" key="3">
    <source>
        <dbReference type="EMBL" id="KAG5854057.1"/>
    </source>
</evidence>
<comment type="caution">
    <text evidence="3">The sequence shown here is derived from an EMBL/GenBank/DDBJ whole genome shotgun (WGS) entry which is preliminary data.</text>
</comment>
<keyword evidence="4" id="KW-1185">Reference proteome</keyword>
<dbReference type="EMBL" id="JAFIRN010000002">
    <property type="protein sequence ID" value="KAG5854057.1"/>
    <property type="molecule type" value="Genomic_DNA"/>
</dbReference>
<feature type="compositionally biased region" description="Gly residues" evidence="1">
    <location>
        <begin position="287"/>
        <end position="299"/>
    </location>
</feature>
<evidence type="ECO:0000313" key="4">
    <source>
        <dbReference type="Proteomes" id="UP001044222"/>
    </source>
</evidence>
<dbReference type="PANTHER" id="PTHR13076">
    <property type="entry name" value="COILED-COIL AND C2 DOMAIN-CONTAINING PROTEIN 1-LIKE"/>
    <property type="match status" value="1"/>
</dbReference>
<feature type="region of interest" description="Disordered" evidence="1">
    <location>
        <begin position="281"/>
        <end position="364"/>
    </location>
</feature>
<evidence type="ECO:0000256" key="1">
    <source>
        <dbReference type="SAM" id="MobiDB-lite"/>
    </source>
</evidence>
<accession>A0A9D3MSE4</accession>
<dbReference type="PANTHER" id="PTHR13076:SF8">
    <property type="entry name" value="COILED-COIL AND C2 DOMAIN-CONTAINING PROTEIN 1A"/>
    <property type="match status" value="1"/>
</dbReference>
<dbReference type="AlphaFoldDB" id="A0A9D3MSE4"/>
<dbReference type="GO" id="GO:0001227">
    <property type="term" value="F:DNA-binding transcription repressor activity, RNA polymerase II-specific"/>
    <property type="evidence" value="ECO:0007669"/>
    <property type="project" value="InterPro"/>
</dbReference>
<feature type="compositionally biased region" description="Pro residues" evidence="1">
    <location>
        <begin position="43"/>
        <end position="52"/>
    </location>
</feature>
<feature type="domain" description="DM14" evidence="2">
    <location>
        <begin position="66"/>
        <end position="124"/>
    </location>
</feature>
<name>A0A9D3MSE4_ANGAN</name>
<feature type="region of interest" description="Disordered" evidence="1">
    <location>
        <begin position="1"/>
        <end position="62"/>
    </location>
</feature>
<feature type="compositionally biased region" description="Basic and acidic residues" evidence="1">
    <location>
        <begin position="320"/>
        <end position="339"/>
    </location>
</feature>
<proteinExistence type="predicted"/>
<sequence length="476" mass="52741">MGVLENAMKLANQDADAEEEDGPEEGVAKTAVRPVAQRAKAPAPSPETPPAPGQGSKLGPKAQQQLDFLQTRRQQFMRAALRSKQMKDMQGAALHLRHAKGLDPMISAAQGGLPVDITKVPSAPVSEEDYSLAQSRSSPLSPRTSEQYAQLMDHLRQQHEKCLGYSQQFTHMGNVAETTRIYPDLTANELVLTIVKGINLPAPSGVSPNDLDAKYKEKFKLNINRTHRGFKRVVQTKGIKFEVIHKGGLFKGDKVVGSAQLKLESLETQCEIRQLIEVLDGRKPTGAPGGAGEDSGAAGGPQLHTVTERWLVLDPITEPPPKETTGRRREQGPPHKKESVGSAPKSSPHNDHGKNSGVRPPPQYKLHSFKLLSYDKERLDSKITEYKRSRRDVPPDLVQQHRELSHRLQWQSAQLERASPSLVSEYERVLQRLVQGLGEGVKKYSSQGNREAAKEALGRMRLVESEMENLRRRRTV</sequence>
<reference evidence="3" key="1">
    <citation type="submission" date="2021-01" db="EMBL/GenBank/DDBJ databases">
        <title>A chromosome-scale assembly of European eel, Anguilla anguilla.</title>
        <authorList>
            <person name="Henkel C."/>
            <person name="Jong-Raadsen S.A."/>
            <person name="Dufour S."/>
            <person name="Weltzien F.-A."/>
            <person name="Palstra A.P."/>
            <person name="Pelster B."/>
            <person name="Spaink H.P."/>
            <person name="Van Den Thillart G.E."/>
            <person name="Jansen H."/>
            <person name="Zahm M."/>
            <person name="Klopp C."/>
            <person name="Cedric C."/>
            <person name="Louis A."/>
            <person name="Berthelot C."/>
            <person name="Parey E."/>
            <person name="Roest Crollius H."/>
            <person name="Montfort J."/>
            <person name="Robinson-Rechavi M."/>
            <person name="Bucao C."/>
            <person name="Bouchez O."/>
            <person name="Gislard M."/>
            <person name="Lluch J."/>
            <person name="Milhes M."/>
            <person name="Lampietro C."/>
            <person name="Lopez Roques C."/>
            <person name="Donnadieu C."/>
            <person name="Braasch I."/>
            <person name="Desvignes T."/>
            <person name="Postlethwait J."/>
            <person name="Bobe J."/>
            <person name="Guiguen Y."/>
            <person name="Dirks R."/>
        </authorList>
    </citation>
    <scope>NUCLEOTIDE SEQUENCE</scope>
    <source>
        <strain evidence="3">Tag_6206</strain>
        <tissue evidence="3">Liver</tissue>
    </source>
</reference>
<dbReference type="SMART" id="SM00685">
    <property type="entry name" value="DM14"/>
    <property type="match status" value="1"/>
</dbReference>
<protein>
    <recommendedName>
        <fullName evidence="2">DM14 domain-containing protein</fullName>
    </recommendedName>
</protein>
<dbReference type="InterPro" id="IPR006608">
    <property type="entry name" value="CC2D1A/B_DM14"/>
</dbReference>
<gene>
    <name evidence="3" type="ORF">ANANG_G00033480</name>
</gene>
<feature type="compositionally biased region" description="Acidic residues" evidence="1">
    <location>
        <begin position="15"/>
        <end position="24"/>
    </location>
</feature>
<dbReference type="InterPro" id="IPR039725">
    <property type="entry name" value="CC2D1A/B"/>
</dbReference>
<organism evidence="3 4">
    <name type="scientific">Anguilla anguilla</name>
    <name type="common">European freshwater eel</name>
    <name type="synonym">Muraena anguilla</name>
    <dbReference type="NCBI Taxonomy" id="7936"/>
    <lineage>
        <taxon>Eukaryota</taxon>
        <taxon>Metazoa</taxon>
        <taxon>Chordata</taxon>
        <taxon>Craniata</taxon>
        <taxon>Vertebrata</taxon>
        <taxon>Euteleostomi</taxon>
        <taxon>Actinopterygii</taxon>
        <taxon>Neopterygii</taxon>
        <taxon>Teleostei</taxon>
        <taxon>Anguilliformes</taxon>
        <taxon>Anguillidae</taxon>
        <taxon>Anguilla</taxon>
    </lineage>
</organism>
<dbReference type="Proteomes" id="UP001044222">
    <property type="component" value="Unassembled WGS sequence"/>
</dbReference>
<evidence type="ECO:0000259" key="2">
    <source>
        <dbReference type="SMART" id="SM00685"/>
    </source>
</evidence>